<feature type="domain" description="MsrB" evidence="11">
    <location>
        <begin position="261"/>
        <end position="383"/>
    </location>
</feature>
<dbReference type="InterPro" id="IPR028427">
    <property type="entry name" value="Met_Sox_Rdtase_MsrB"/>
</dbReference>
<keyword evidence="13" id="KW-1185">Reference proteome</keyword>
<dbReference type="Gene3D" id="2.170.150.20">
    <property type="entry name" value="Peptide methionine sulfoxide reductase"/>
    <property type="match status" value="1"/>
</dbReference>
<evidence type="ECO:0000313" key="13">
    <source>
        <dbReference type="Proteomes" id="UP000006866"/>
    </source>
</evidence>
<dbReference type="FunFam" id="2.170.150.20:FF:000003">
    <property type="entry name" value="Peptide methionine sulfoxide reductase MsrB"/>
    <property type="match status" value="1"/>
</dbReference>
<dbReference type="PANTHER" id="PTHR10173:SF59">
    <property type="entry name" value="PEPTIDE METHIONINE SULFOXIDE REDUCTASE MSRA_MSRB"/>
    <property type="match status" value="1"/>
</dbReference>
<comment type="catalytic activity">
    <reaction evidence="7 10">
        <text>L-methionyl-[protein] + [thioredoxin]-disulfide + H2O = L-methionyl-(S)-S-oxide-[protein] + [thioredoxin]-dithiol</text>
        <dbReference type="Rhea" id="RHEA:14217"/>
        <dbReference type="Rhea" id="RHEA-COMP:10698"/>
        <dbReference type="Rhea" id="RHEA-COMP:10700"/>
        <dbReference type="Rhea" id="RHEA-COMP:12313"/>
        <dbReference type="Rhea" id="RHEA-COMP:12315"/>
        <dbReference type="ChEBI" id="CHEBI:15377"/>
        <dbReference type="ChEBI" id="CHEBI:16044"/>
        <dbReference type="ChEBI" id="CHEBI:29950"/>
        <dbReference type="ChEBI" id="CHEBI:44120"/>
        <dbReference type="ChEBI" id="CHEBI:50058"/>
        <dbReference type="EC" id="1.8.4.11"/>
    </reaction>
</comment>
<dbReference type="FunFam" id="3.30.1060.10:FF:000004">
    <property type="entry name" value="Peptide methionine sulfoxide reductase A5"/>
    <property type="match status" value="1"/>
</dbReference>
<dbReference type="InterPro" id="IPR002579">
    <property type="entry name" value="Met_Sox_Rdtase_MsrB_dom"/>
</dbReference>
<dbReference type="EMBL" id="CP002175">
    <property type="protein sequence ID" value="ADO77343.1"/>
    <property type="molecule type" value="Genomic_DNA"/>
</dbReference>
<dbReference type="EC" id="1.8.4.11" evidence="10"/>
<organism evidence="12 13">
    <name type="scientific">Halanaerobium praevalens (strain ATCC 33744 / DSM 2228 / GSL)</name>
    <dbReference type="NCBI Taxonomy" id="572479"/>
    <lineage>
        <taxon>Bacteria</taxon>
        <taxon>Bacillati</taxon>
        <taxon>Bacillota</taxon>
        <taxon>Clostridia</taxon>
        <taxon>Halanaerobiales</taxon>
        <taxon>Halanaerobiaceae</taxon>
        <taxon>Halanaerobium</taxon>
    </lineage>
</organism>
<dbReference type="InterPro" id="IPR036509">
    <property type="entry name" value="Met_Sox_Rdtase_MsrA_sf"/>
</dbReference>
<dbReference type="SUPFAM" id="SSF55068">
    <property type="entry name" value="Peptide methionine sulfoxide reductase"/>
    <property type="match status" value="1"/>
</dbReference>
<accession>E3DM65</accession>
<comment type="function">
    <text evidence="6 10">Has an important function as a repair enzyme for proteins that have been inactivated by oxidation. Catalyzes the reversible oxidation-reduction of methionine sulfoxide in proteins to methionine.</text>
</comment>
<comment type="catalytic activity">
    <reaction evidence="9 10">
        <text>[thioredoxin]-disulfide + L-methionine + H2O = L-methionine (S)-S-oxide + [thioredoxin]-dithiol</text>
        <dbReference type="Rhea" id="RHEA:19993"/>
        <dbReference type="Rhea" id="RHEA-COMP:10698"/>
        <dbReference type="Rhea" id="RHEA-COMP:10700"/>
        <dbReference type="ChEBI" id="CHEBI:15377"/>
        <dbReference type="ChEBI" id="CHEBI:29950"/>
        <dbReference type="ChEBI" id="CHEBI:50058"/>
        <dbReference type="ChEBI" id="CHEBI:57844"/>
        <dbReference type="ChEBI" id="CHEBI:58772"/>
        <dbReference type="EC" id="1.8.4.11"/>
    </reaction>
</comment>
<evidence type="ECO:0000256" key="3">
    <source>
        <dbReference type="ARBA" id="ARBA00011017"/>
    </source>
</evidence>
<evidence type="ECO:0000256" key="6">
    <source>
        <dbReference type="ARBA" id="ARBA00024679"/>
    </source>
</evidence>
<dbReference type="RefSeq" id="WP_014553370.1">
    <property type="nucleotide sequence ID" value="NC_017455.1"/>
</dbReference>
<dbReference type="STRING" id="572479.Hprae_1205"/>
<dbReference type="PROSITE" id="PS51790">
    <property type="entry name" value="MSRB"/>
    <property type="match status" value="1"/>
</dbReference>
<name>E3DM65_HALPG</name>
<dbReference type="SUPFAM" id="SSF51316">
    <property type="entry name" value="Mss4-like"/>
    <property type="match status" value="1"/>
</dbReference>
<dbReference type="GO" id="GO:0033743">
    <property type="term" value="F:peptide-methionine (R)-S-oxide reductase activity"/>
    <property type="evidence" value="ECO:0007669"/>
    <property type="project" value="UniProtKB-EC"/>
</dbReference>
<evidence type="ECO:0000256" key="10">
    <source>
        <dbReference type="HAMAP-Rule" id="MF_01401"/>
    </source>
</evidence>
<evidence type="ECO:0000256" key="9">
    <source>
        <dbReference type="ARBA" id="ARBA00048782"/>
    </source>
</evidence>
<dbReference type="NCBIfam" id="TIGR00357">
    <property type="entry name" value="peptide-methionine (R)-S-oxide reductase MsrB"/>
    <property type="match status" value="1"/>
</dbReference>
<dbReference type="NCBIfam" id="TIGR00401">
    <property type="entry name" value="msrA"/>
    <property type="match status" value="1"/>
</dbReference>
<dbReference type="PATRIC" id="fig|572479.3.peg.1217"/>
<dbReference type="GO" id="GO:0030091">
    <property type="term" value="P:protein repair"/>
    <property type="evidence" value="ECO:0007669"/>
    <property type="project" value="InterPro"/>
</dbReference>
<evidence type="ECO:0000259" key="11">
    <source>
        <dbReference type="PROSITE" id="PS51790"/>
    </source>
</evidence>
<comment type="catalytic activity">
    <reaction evidence="8">
        <text>L-methionyl-[protein] + [thioredoxin]-disulfide + H2O = L-methionyl-(R)-S-oxide-[protein] + [thioredoxin]-dithiol</text>
        <dbReference type="Rhea" id="RHEA:24164"/>
        <dbReference type="Rhea" id="RHEA-COMP:10698"/>
        <dbReference type="Rhea" id="RHEA-COMP:10700"/>
        <dbReference type="Rhea" id="RHEA-COMP:12313"/>
        <dbReference type="Rhea" id="RHEA-COMP:12314"/>
        <dbReference type="ChEBI" id="CHEBI:15377"/>
        <dbReference type="ChEBI" id="CHEBI:16044"/>
        <dbReference type="ChEBI" id="CHEBI:29950"/>
        <dbReference type="ChEBI" id="CHEBI:45764"/>
        <dbReference type="ChEBI" id="CHEBI:50058"/>
        <dbReference type="EC" id="1.8.4.12"/>
    </reaction>
</comment>
<evidence type="ECO:0000256" key="5">
    <source>
        <dbReference type="ARBA" id="ARBA00023268"/>
    </source>
</evidence>
<dbReference type="Gene3D" id="3.30.1060.10">
    <property type="entry name" value="Peptide methionine sulphoxide reductase MsrA"/>
    <property type="match status" value="1"/>
</dbReference>
<reference evidence="13" key="1">
    <citation type="submission" date="2010-10" db="EMBL/GenBank/DDBJ databases">
        <title>The complete genome of Halanaerobium praevalens DSM 2228.</title>
        <authorList>
            <consortium name="US DOE Joint Genome Institute (JGI-PGF)"/>
            <person name="Lucas S."/>
            <person name="Copeland A."/>
            <person name="Lapidus A."/>
            <person name="Glavina del Rio T."/>
            <person name="Dalin E."/>
            <person name="Tice H."/>
            <person name="Bruce D."/>
            <person name="Goodwin L."/>
            <person name="Pitluck S."/>
            <person name="Kyrpides N."/>
            <person name="Mavromatis K."/>
            <person name="Ivanova N."/>
            <person name="Ovchinnikova G."/>
            <person name="Chertkov O."/>
            <person name="Detter J.C."/>
            <person name="Han C."/>
            <person name="Larimer F."/>
            <person name="Land M."/>
            <person name="Hauser L."/>
            <person name="Markowitz V."/>
            <person name="Cheng J.-F."/>
            <person name="Hugenholtz P."/>
            <person name="Woyke T."/>
            <person name="Wu D."/>
            <person name="Tindall B."/>
            <person name="Pomrenke H.G."/>
            <person name="Brambilla E."/>
            <person name="Klenk H.-P."/>
            <person name="Eisen J.A."/>
        </authorList>
    </citation>
    <scope>NUCLEOTIDE SEQUENCE [LARGE SCALE GENOMIC DNA]</scope>
    <source>
        <strain evidence="13">ATCC 33744 / DSM 2228 / GSL</strain>
    </source>
</reference>
<evidence type="ECO:0000256" key="4">
    <source>
        <dbReference type="ARBA" id="ARBA00023002"/>
    </source>
</evidence>
<dbReference type="OrthoDB" id="4174719at2"/>
<dbReference type="GO" id="GO:0005737">
    <property type="term" value="C:cytoplasm"/>
    <property type="evidence" value="ECO:0007669"/>
    <property type="project" value="TreeGrafter"/>
</dbReference>
<dbReference type="Pfam" id="PF01641">
    <property type="entry name" value="SelR"/>
    <property type="match status" value="1"/>
</dbReference>
<dbReference type="eggNOG" id="COG0225">
    <property type="taxonomic scope" value="Bacteria"/>
</dbReference>
<proteinExistence type="inferred from homology"/>
<dbReference type="KEGG" id="hpk:Hprae_1205"/>
<feature type="active site" evidence="10">
    <location>
        <position position="46"/>
    </location>
</feature>
<comment type="similarity">
    <text evidence="2">In the C-terminal section; belongs to the MsrB Met sulfoxide reductase family.</text>
</comment>
<sequence>MDYLLITLIISSIVFGFVSKTEAAEIEFDQKFEDLETKTASFALGCFWGPDAYFGALEGVVRTRVGYAGGQKNDPIYKNIKDHTETIEIDYNPAVISYQELLEIFFKQHNPYSPALSRQYASLILYHNQSQKEKALALKEKLETETEKEVLTKIKKLDKFYLAENYHQKYKLQQRAEFKKNYFNKLKIEEFINSPAVAKVNGYLAAKGKKDNLIKNIAQFGLSQELQQKLLKINGINPDELANFCQTQAAADVEIDATTSDSNLREKLSDLEYKVTQLNATEPAFKNKYWDNKKAGIYVDVVSGEALFASTDKFQSGSGWPSFTKPLVDENIVEVEDNSLWMTRIEVRSKKADSHLGHVFKDGPEPTGLRYCLNSAALKFISASELEKKGYAEFKKLF</sequence>
<keyword evidence="5" id="KW-0511">Multifunctional enzyme</keyword>
<dbReference type="GO" id="GO:0008113">
    <property type="term" value="F:peptide-methionine (S)-S-oxide reductase activity"/>
    <property type="evidence" value="ECO:0007669"/>
    <property type="project" value="UniProtKB-UniRule"/>
</dbReference>
<evidence type="ECO:0000256" key="7">
    <source>
        <dbReference type="ARBA" id="ARBA00047806"/>
    </source>
</evidence>
<dbReference type="PANTHER" id="PTHR10173">
    <property type="entry name" value="METHIONINE SULFOXIDE REDUCTASE"/>
    <property type="match status" value="1"/>
</dbReference>
<reference evidence="12 13" key="2">
    <citation type="journal article" date="2011" name="Stand. Genomic Sci.">
        <title>Complete genome sequence of the extremely halophilic Halanaerobium praevalens type strain (GSL).</title>
        <authorList>
            <person name="Ivanova N."/>
            <person name="Sikorski J."/>
            <person name="Chertkov O."/>
            <person name="Nolan M."/>
            <person name="Lucas S."/>
            <person name="Hammon N."/>
            <person name="Deshpande S."/>
            <person name="Cheng J.F."/>
            <person name="Tapia R."/>
            <person name="Han C."/>
            <person name="Goodwin L."/>
            <person name="Pitluck S."/>
            <person name="Huntemann M."/>
            <person name="Liolios K."/>
            <person name="Pagani I."/>
            <person name="Mavromatis K."/>
            <person name="Ovchinikova G."/>
            <person name="Pati A."/>
            <person name="Chen A."/>
            <person name="Palaniappan K."/>
            <person name="Land M."/>
            <person name="Hauser L."/>
            <person name="Brambilla E.M."/>
            <person name="Kannan K.P."/>
            <person name="Rohde M."/>
            <person name="Tindall B.J."/>
            <person name="Goker M."/>
            <person name="Detter J.C."/>
            <person name="Woyke T."/>
            <person name="Bristow J."/>
            <person name="Eisen J.A."/>
            <person name="Markowitz V."/>
            <person name="Hugenholtz P."/>
            <person name="Kyrpides N.C."/>
            <person name="Klenk H.P."/>
            <person name="Lapidus A."/>
        </authorList>
    </citation>
    <scope>NUCLEOTIDE SEQUENCE [LARGE SCALE GENOMIC DNA]</scope>
    <source>
        <strain evidence="13">ATCC 33744 / DSM 2228 / GSL</strain>
    </source>
</reference>
<keyword evidence="4 10" id="KW-0560">Oxidoreductase</keyword>
<comment type="similarity">
    <text evidence="1 10">Belongs to the MsrA Met sulfoxide reductase family.</text>
</comment>
<dbReference type="eggNOG" id="COG0229">
    <property type="taxonomic scope" value="Bacteria"/>
</dbReference>
<dbReference type="GO" id="GO:0033744">
    <property type="term" value="F:L-methionine:thioredoxin-disulfide S-oxidoreductase activity"/>
    <property type="evidence" value="ECO:0007669"/>
    <property type="project" value="RHEA"/>
</dbReference>
<dbReference type="HAMAP" id="MF_01401">
    <property type="entry name" value="MsrA"/>
    <property type="match status" value="1"/>
</dbReference>
<dbReference type="InterPro" id="IPR011057">
    <property type="entry name" value="Mss4-like_sf"/>
</dbReference>
<evidence type="ECO:0000256" key="2">
    <source>
        <dbReference type="ARBA" id="ARBA00008076"/>
    </source>
</evidence>
<evidence type="ECO:0000313" key="12">
    <source>
        <dbReference type="EMBL" id="ADO77343.1"/>
    </source>
</evidence>
<protein>
    <recommendedName>
        <fullName evidence="10">Peptide methionine sulfoxide reductase MsrA</fullName>
        <shortName evidence="10">Protein-methionine-S-oxide reductase</shortName>
        <ecNumber evidence="10">1.8.4.11</ecNumber>
    </recommendedName>
    <alternativeName>
        <fullName evidence="10">Peptide-methionine (S)-S-oxide reductase</fullName>
        <shortName evidence="10">Peptide Met(O) reductase</shortName>
    </alternativeName>
</protein>
<evidence type="ECO:0000256" key="1">
    <source>
        <dbReference type="ARBA" id="ARBA00005591"/>
    </source>
</evidence>
<gene>
    <name evidence="10" type="primary">msrA</name>
    <name evidence="12" type="ordered locus">Hprae_1205</name>
</gene>
<dbReference type="Proteomes" id="UP000006866">
    <property type="component" value="Chromosome"/>
</dbReference>
<comment type="similarity">
    <text evidence="3">In the N-terminal section; belongs to the MsrA Met sulfoxide reductase family.</text>
</comment>
<dbReference type="AlphaFoldDB" id="E3DM65"/>
<dbReference type="Pfam" id="PF01625">
    <property type="entry name" value="PMSR"/>
    <property type="match status" value="1"/>
</dbReference>
<dbReference type="InterPro" id="IPR002569">
    <property type="entry name" value="Met_Sox_Rdtase_MsrA_dom"/>
</dbReference>
<dbReference type="GO" id="GO:0006979">
    <property type="term" value="P:response to oxidative stress"/>
    <property type="evidence" value="ECO:0007669"/>
    <property type="project" value="InterPro"/>
</dbReference>
<dbReference type="HOGENOM" id="CLU_031040_0_1_9"/>
<evidence type="ECO:0000256" key="8">
    <source>
        <dbReference type="ARBA" id="ARBA00048488"/>
    </source>
</evidence>